<dbReference type="PROSITE" id="PS01121">
    <property type="entry name" value="CASPASE_HIS"/>
    <property type="match status" value="1"/>
</dbReference>
<dbReference type="RefSeq" id="XP_031752583.1">
    <property type="nucleotide sequence ID" value="XM_031896723.1"/>
</dbReference>
<accession>A0A8J1J3Z4</accession>
<dbReference type="GeneID" id="100491605"/>
<dbReference type="PANTHER" id="PTHR47901:SF3">
    <property type="entry name" value="CASPASE-1"/>
    <property type="match status" value="1"/>
</dbReference>
<comment type="subunit">
    <text evidence="7">Heterotetramer that consists of two anti-parallel arranged heterodimers, each one formed by a 20 kDa (Caspase-1 subunit p20) and a 10 kDa (Caspase-1 subunit p10) subunit. Can form a heterodimer with isoform epsilon which then has an inhibitory effect.</text>
</comment>
<evidence type="ECO:0000256" key="6">
    <source>
        <dbReference type="ARBA" id="ARBA00057826"/>
    </source>
</evidence>
<evidence type="ECO:0000259" key="10">
    <source>
        <dbReference type="PROSITE" id="PS50207"/>
    </source>
</evidence>
<dbReference type="Pfam" id="PF00619">
    <property type="entry name" value="CARD"/>
    <property type="match status" value="1"/>
</dbReference>
<dbReference type="InterPro" id="IPR001309">
    <property type="entry name" value="Pept_C14_p20"/>
</dbReference>
<evidence type="ECO:0000259" key="12">
    <source>
        <dbReference type="PROSITE" id="PS50209"/>
    </source>
</evidence>
<reference evidence="14" key="1">
    <citation type="submission" date="2025-08" db="UniProtKB">
        <authorList>
            <consortium name="RefSeq"/>
        </authorList>
    </citation>
    <scope>IDENTIFICATION</scope>
    <source>
        <strain evidence="14">Nigerian</strain>
        <tissue evidence="14">Liver and blood</tissue>
    </source>
</reference>
<dbReference type="SMART" id="SM00115">
    <property type="entry name" value="CASc"/>
    <property type="match status" value="1"/>
</dbReference>
<dbReference type="PANTHER" id="PTHR47901">
    <property type="entry name" value="CASPASE RECRUITMENT DOMAIN-CONTAINING PROTEIN 18"/>
    <property type="match status" value="1"/>
</dbReference>
<name>A0A8J1J3Z4_XENTR</name>
<keyword evidence="3" id="KW-0378">Hydrolase</keyword>
<dbReference type="Pfam" id="PF00656">
    <property type="entry name" value="Peptidase_C14"/>
    <property type="match status" value="1"/>
</dbReference>
<evidence type="ECO:0000256" key="9">
    <source>
        <dbReference type="RuleBase" id="RU003971"/>
    </source>
</evidence>
<keyword evidence="5" id="KW-0865">Zymogen</keyword>
<comment type="function">
    <text evidence="6">Thiol protease involved in a variety of inflammatory processes by proteolytically cleaving other proteins, such as the precursors of the inflammatory cytokines interleukin-1 beta (IL1B) and interleukin 18 (IL18) as well as the pyroptosis inducer Gasdermin-D (GSDMD), into active mature peptides. Plays a key role in cell immunity as an inflammatory response initiator: once activated through formation of an inflammasome complex, it initiates a pro-inflammatory response through the cleavage of the two inflammatory cytokines IL1B and IL18, releasing the mature cytokines which are involved in a variety of inflammatory processes. Cleaves a tetrapeptide after an Asp residue at position P1. Also initiates pyroptosis, a programmed lytic cell death pathway, through cleavage of GSDMD.</text>
</comment>
<evidence type="ECO:0000256" key="8">
    <source>
        <dbReference type="PIRSR" id="PIRSR038001-1"/>
    </source>
</evidence>
<dbReference type="GO" id="GO:0042981">
    <property type="term" value="P:regulation of apoptotic process"/>
    <property type="evidence" value="ECO:0007669"/>
    <property type="project" value="InterPro"/>
</dbReference>
<dbReference type="SUPFAM" id="SSF47986">
    <property type="entry name" value="DEATH domain"/>
    <property type="match status" value="1"/>
</dbReference>
<dbReference type="PROSITE" id="PS50207">
    <property type="entry name" value="CASPASE_P10"/>
    <property type="match status" value="1"/>
</dbReference>
<dbReference type="Gene3D" id="1.10.533.10">
    <property type="entry name" value="Death Domain, Fas"/>
    <property type="match status" value="1"/>
</dbReference>
<dbReference type="PIRSF" id="PIRSF038001">
    <property type="entry name" value="Caspase_ICE"/>
    <property type="match status" value="1"/>
</dbReference>
<dbReference type="PROSITE" id="PS01122">
    <property type="entry name" value="CASPASE_CYS"/>
    <property type="match status" value="1"/>
</dbReference>
<evidence type="ECO:0000256" key="1">
    <source>
        <dbReference type="ARBA" id="ARBA00010134"/>
    </source>
</evidence>
<dbReference type="SMART" id="SM00114">
    <property type="entry name" value="CARD"/>
    <property type="match status" value="1"/>
</dbReference>
<dbReference type="CDD" id="cd00032">
    <property type="entry name" value="CASc"/>
    <property type="match status" value="1"/>
</dbReference>
<sequence length="386" mass="44001">MAAQLKKVRKLFIDGCNAAIINNLLDDLLDKSVLTDSEVEYINECNAITKDRCRRMIDNIKNKGDYSSNILLQCLVENHKTLAKNMGLDVSEPAIAPQPIQEQNKKTNENTEISSVIHCSDKDFKEIHDTQGDKIYEMRKREGRKRLALIICNEKFETLTERQGAKVDLDGMTKLLNELGYQVLQETNLAKEEMLKVLKEFAAREEHVDSDSTFIVLMSHGDKPGVCGTDSKKIEHEKGQCQVTNLLQTDEIFSIFNNIHCPKLRDKPKVIIIQACRGEERGQKLVCDAVALPPEEQLEDDALHRVQRETDFICFCSSTPDTVSWRHPTMGSLFITGLIKKMNELAHCQPLMDIFLEVQSSFKGQRQMPTQERSTLTKKFYLFPGH</sequence>
<comment type="similarity">
    <text evidence="1 9">Belongs to the peptidase C14A family.</text>
</comment>
<dbReference type="FunFam" id="3.40.50.1460:FF:000007">
    <property type="entry name" value="Caspase-1"/>
    <property type="match status" value="1"/>
</dbReference>
<dbReference type="InterPro" id="IPR015917">
    <property type="entry name" value="Pept_C14A"/>
</dbReference>
<dbReference type="GO" id="GO:0004197">
    <property type="term" value="F:cysteine-type endopeptidase activity"/>
    <property type="evidence" value="ECO:0007669"/>
    <property type="project" value="InterPro"/>
</dbReference>
<protein>
    <submittedName>
        <fullName evidence="14">Caspase-1-A isoform X2</fullName>
    </submittedName>
</protein>
<evidence type="ECO:0000313" key="14">
    <source>
        <dbReference type="RefSeq" id="XP_031752583.1"/>
    </source>
</evidence>
<evidence type="ECO:0000313" key="15">
    <source>
        <dbReference type="Xenbase" id="XB-GENE-485195"/>
    </source>
</evidence>
<evidence type="ECO:0000256" key="3">
    <source>
        <dbReference type="ARBA" id="ARBA00022801"/>
    </source>
</evidence>
<feature type="domain" description="Caspase family p10" evidence="10">
    <location>
        <begin position="302"/>
        <end position="384"/>
    </location>
</feature>
<dbReference type="PRINTS" id="PR00376">
    <property type="entry name" value="IL1BCENZYME"/>
</dbReference>
<evidence type="ECO:0000256" key="4">
    <source>
        <dbReference type="ARBA" id="ARBA00022807"/>
    </source>
</evidence>
<dbReference type="Xenbase" id="XB-GENE-485195">
    <property type="gene designation" value="casp1"/>
</dbReference>
<dbReference type="Gene3D" id="3.40.50.1460">
    <property type="match status" value="1"/>
</dbReference>
<evidence type="ECO:0000259" key="11">
    <source>
        <dbReference type="PROSITE" id="PS50208"/>
    </source>
</evidence>
<keyword evidence="2" id="KW-0645">Protease</keyword>
<dbReference type="GO" id="GO:0006508">
    <property type="term" value="P:proteolysis"/>
    <property type="evidence" value="ECO:0007669"/>
    <property type="project" value="UniProtKB-KW"/>
</dbReference>
<dbReference type="InterPro" id="IPR033139">
    <property type="entry name" value="Caspase_cys_AS"/>
</dbReference>
<evidence type="ECO:0000256" key="2">
    <source>
        <dbReference type="ARBA" id="ARBA00022670"/>
    </source>
</evidence>
<dbReference type="PROSITE" id="PS50208">
    <property type="entry name" value="CASPASE_P20"/>
    <property type="match status" value="1"/>
</dbReference>
<keyword evidence="13" id="KW-1185">Reference proteome</keyword>
<evidence type="ECO:0000256" key="7">
    <source>
        <dbReference type="ARBA" id="ARBA00065638"/>
    </source>
</evidence>
<feature type="active site" evidence="8">
    <location>
        <position position="220"/>
    </location>
</feature>
<dbReference type="AGR" id="Xenbase:XB-GENE-485195"/>
<dbReference type="InterPro" id="IPR001315">
    <property type="entry name" value="CARD"/>
</dbReference>
<gene>
    <name evidence="14 15" type="primary">casp1</name>
</gene>
<evidence type="ECO:0000256" key="5">
    <source>
        <dbReference type="ARBA" id="ARBA00023145"/>
    </source>
</evidence>
<feature type="domain" description="Caspase family p20" evidence="11">
    <location>
        <begin position="144"/>
        <end position="280"/>
    </location>
</feature>
<dbReference type="InterPro" id="IPR029030">
    <property type="entry name" value="Caspase-like_dom_sf"/>
</dbReference>
<feature type="active site" evidence="8">
    <location>
        <position position="276"/>
    </location>
</feature>
<dbReference type="PROSITE" id="PS50209">
    <property type="entry name" value="CARD"/>
    <property type="match status" value="1"/>
</dbReference>
<evidence type="ECO:0000313" key="13">
    <source>
        <dbReference type="Proteomes" id="UP000008143"/>
    </source>
</evidence>
<dbReference type="InterPro" id="IPR011600">
    <property type="entry name" value="Pept_C14_caspase"/>
</dbReference>
<dbReference type="AlphaFoldDB" id="A0A8J1J3Z4"/>
<dbReference type="InterPro" id="IPR011029">
    <property type="entry name" value="DEATH-like_dom_sf"/>
</dbReference>
<dbReference type="InterPro" id="IPR016129">
    <property type="entry name" value="Caspase_his_AS"/>
</dbReference>
<proteinExistence type="inferred from homology"/>
<dbReference type="SUPFAM" id="SSF52129">
    <property type="entry name" value="Caspase-like"/>
    <property type="match status" value="1"/>
</dbReference>
<feature type="domain" description="CARD" evidence="12">
    <location>
        <begin position="1"/>
        <end position="90"/>
    </location>
</feature>
<keyword evidence="4" id="KW-0788">Thiol protease</keyword>
<dbReference type="InterPro" id="IPR002398">
    <property type="entry name" value="Pept_C14"/>
</dbReference>
<dbReference type="InterPro" id="IPR002138">
    <property type="entry name" value="Pept_C14_p10"/>
</dbReference>
<organism evidence="13 14">
    <name type="scientific">Xenopus tropicalis</name>
    <name type="common">Western clawed frog</name>
    <name type="synonym">Silurana tropicalis</name>
    <dbReference type="NCBI Taxonomy" id="8364"/>
    <lineage>
        <taxon>Eukaryota</taxon>
        <taxon>Metazoa</taxon>
        <taxon>Chordata</taxon>
        <taxon>Craniata</taxon>
        <taxon>Vertebrata</taxon>
        <taxon>Euteleostomi</taxon>
        <taxon>Amphibia</taxon>
        <taxon>Batrachia</taxon>
        <taxon>Anura</taxon>
        <taxon>Pipoidea</taxon>
        <taxon>Pipidae</taxon>
        <taxon>Xenopodinae</taxon>
        <taxon>Xenopus</taxon>
        <taxon>Silurana</taxon>
    </lineage>
</organism>
<dbReference type="Proteomes" id="UP000008143">
    <property type="component" value="Chromosome 2"/>
</dbReference>
<dbReference type="CTD" id="834"/>